<feature type="domain" description="DUF8040" evidence="1">
    <location>
        <begin position="31"/>
        <end position="85"/>
    </location>
</feature>
<evidence type="ECO:0000313" key="3">
    <source>
        <dbReference type="Proteomes" id="UP000297245"/>
    </source>
</evidence>
<feature type="non-terminal residue" evidence="2">
    <location>
        <position position="1"/>
    </location>
</feature>
<evidence type="ECO:0000313" key="2">
    <source>
        <dbReference type="EMBL" id="THU81627.1"/>
    </source>
</evidence>
<dbReference type="EMBL" id="ML179791">
    <property type="protein sequence ID" value="THU81627.1"/>
    <property type="molecule type" value="Genomic_DNA"/>
</dbReference>
<accession>A0A4S8KZV3</accession>
<name>A0A4S8KZV3_DENBC</name>
<feature type="non-terminal residue" evidence="2">
    <location>
        <position position="85"/>
    </location>
</feature>
<reference evidence="2 3" key="1">
    <citation type="journal article" date="2019" name="Nat. Ecol. Evol.">
        <title>Megaphylogeny resolves global patterns of mushroom evolution.</title>
        <authorList>
            <person name="Varga T."/>
            <person name="Krizsan K."/>
            <person name="Foldi C."/>
            <person name="Dima B."/>
            <person name="Sanchez-Garcia M."/>
            <person name="Sanchez-Ramirez S."/>
            <person name="Szollosi G.J."/>
            <person name="Szarkandi J.G."/>
            <person name="Papp V."/>
            <person name="Albert L."/>
            <person name="Andreopoulos W."/>
            <person name="Angelini C."/>
            <person name="Antonin V."/>
            <person name="Barry K.W."/>
            <person name="Bougher N.L."/>
            <person name="Buchanan P."/>
            <person name="Buyck B."/>
            <person name="Bense V."/>
            <person name="Catcheside P."/>
            <person name="Chovatia M."/>
            <person name="Cooper J."/>
            <person name="Damon W."/>
            <person name="Desjardin D."/>
            <person name="Finy P."/>
            <person name="Geml J."/>
            <person name="Haridas S."/>
            <person name="Hughes K."/>
            <person name="Justo A."/>
            <person name="Karasinski D."/>
            <person name="Kautmanova I."/>
            <person name="Kiss B."/>
            <person name="Kocsube S."/>
            <person name="Kotiranta H."/>
            <person name="LaButti K.M."/>
            <person name="Lechner B.E."/>
            <person name="Liimatainen K."/>
            <person name="Lipzen A."/>
            <person name="Lukacs Z."/>
            <person name="Mihaltcheva S."/>
            <person name="Morgado L.N."/>
            <person name="Niskanen T."/>
            <person name="Noordeloos M.E."/>
            <person name="Ohm R.A."/>
            <person name="Ortiz-Santana B."/>
            <person name="Ovrebo C."/>
            <person name="Racz N."/>
            <person name="Riley R."/>
            <person name="Savchenko A."/>
            <person name="Shiryaev A."/>
            <person name="Soop K."/>
            <person name="Spirin V."/>
            <person name="Szebenyi C."/>
            <person name="Tomsovsky M."/>
            <person name="Tulloss R.E."/>
            <person name="Uehling J."/>
            <person name="Grigoriev I.V."/>
            <person name="Vagvolgyi C."/>
            <person name="Papp T."/>
            <person name="Martin F.M."/>
            <person name="Miettinen O."/>
            <person name="Hibbett D.S."/>
            <person name="Nagy L.G."/>
        </authorList>
    </citation>
    <scope>NUCLEOTIDE SEQUENCE [LARGE SCALE GENOMIC DNA]</scope>
    <source>
        <strain evidence="2 3">CBS 962.96</strain>
    </source>
</reference>
<protein>
    <recommendedName>
        <fullName evidence="1">DUF8040 domain-containing protein</fullName>
    </recommendedName>
</protein>
<dbReference type="InterPro" id="IPR058353">
    <property type="entry name" value="DUF8040"/>
</dbReference>
<proteinExistence type="predicted"/>
<keyword evidence="3" id="KW-1185">Reference proteome</keyword>
<sequence length="85" mass="9560">VFTLAAAAAIYASPLYTKQPYHISVLMLRIEWVQELLTGHLQHIKTELGVCLHVFLALVAHLRLVCGLEDSRGITLEEKVAIFLY</sequence>
<dbReference type="Pfam" id="PF26138">
    <property type="entry name" value="DUF8040"/>
    <property type="match status" value="1"/>
</dbReference>
<dbReference type="OrthoDB" id="2430314at2759"/>
<evidence type="ECO:0000259" key="1">
    <source>
        <dbReference type="Pfam" id="PF26138"/>
    </source>
</evidence>
<dbReference type="AlphaFoldDB" id="A0A4S8KZV3"/>
<gene>
    <name evidence="2" type="ORF">K435DRAFT_580352</name>
</gene>
<dbReference type="Proteomes" id="UP000297245">
    <property type="component" value="Unassembled WGS sequence"/>
</dbReference>
<organism evidence="2 3">
    <name type="scientific">Dendrothele bispora (strain CBS 962.96)</name>
    <dbReference type="NCBI Taxonomy" id="1314807"/>
    <lineage>
        <taxon>Eukaryota</taxon>
        <taxon>Fungi</taxon>
        <taxon>Dikarya</taxon>
        <taxon>Basidiomycota</taxon>
        <taxon>Agaricomycotina</taxon>
        <taxon>Agaricomycetes</taxon>
        <taxon>Agaricomycetidae</taxon>
        <taxon>Agaricales</taxon>
        <taxon>Agaricales incertae sedis</taxon>
        <taxon>Dendrothele</taxon>
    </lineage>
</organism>